<keyword evidence="4" id="KW-0560">Oxidoreductase</keyword>
<sequence length="440" mass="50280">MAATFEIVVAISLLALSLIWHLFRIEITHPLTRWPLIGHTVTFIMLSRSGVQDYMTYLLAQCGHTTELRGLAFTKLGYIITSDPENILFDIWGDGVLAADSDSWRFQRRLNNSLFRHAEFLGMVVEIVHQKLEDGVFPILDHAADLGQEVDLRDLFQRLTIEITCRFLLGIDLNTLSAELPVVVPFAKAFDEVKEVIFSRVIKPEGLWRLLKWMKIGLEGKGINAAAIINEFIYQQITSKRETLRKGLQDPDFDMVSRFMKVEDEASQSQTDAAMPTSDKFLRDSVVNILSAGRDPASAALTWFFWLVSTHPLVEKKIREELKVAFGLEECERWKFPSFEDLDKLVYLDATLHETVRLYPSIPINRRTSIEPDALPSGHHVGKGAEILISFYAQGRMESIWGKDCLEFKPERWISEKGEIIHMGSSKFTTQSFYMHIKLV</sequence>
<evidence type="ECO:0008006" key="8">
    <source>
        <dbReference type="Google" id="ProtNLM"/>
    </source>
</evidence>
<dbReference type="AlphaFoldDB" id="A0A7N0U2R1"/>
<comment type="similarity">
    <text evidence="2">Belongs to the cytochrome P450 family.</text>
</comment>
<dbReference type="GO" id="GO:0020037">
    <property type="term" value="F:heme binding"/>
    <property type="evidence" value="ECO:0007669"/>
    <property type="project" value="InterPro"/>
</dbReference>
<dbReference type="SUPFAM" id="SSF48264">
    <property type="entry name" value="Cytochrome P450"/>
    <property type="match status" value="1"/>
</dbReference>
<keyword evidence="5" id="KW-0408">Iron</keyword>
<dbReference type="GO" id="GO:0004497">
    <property type="term" value="F:monooxygenase activity"/>
    <property type="evidence" value="ECO:0007669"/>
    <property type="project" value="InterPro"/>
</dbReference>
<keyword evidence="3" id="KW-0479">Metal-binding</keyword>
<keyword evidence="7" id="KW-1185">Reference proteome</keyword>
<dbReference type="GO" id="GO:0016705">
    <property type="term" value="F:oxidoreductase activity, acting on paired donors, with incorporation or reduction of molecular oxygen"/>
    <property type="evidence" value="ECO:0007669"/>
    <property type="project" value="InterPro"/>
</dbReference>
<accession>A0A7N0U2R1</accession>
<dbReference type="PRINTS" id="PR00463">
    <property type="entry name" value="EP450I"/>
</dbReference>
<evidence type="ECO:0000256" key="5">
    <source>
        <dbReference type="ARBA" id="ARBA00023004"/>
    </source>
</evidence>
<dbReference type="OMA" id="FWRGRAQ"/>
<dbReference type="PANTHER" id="PTHR24296">
    <property type="entry name" value="CYTOCHROME P450"/>
    <property type="match status" value="1"/>
</dbReference>
<dbReference type="InterPro" id="IPR002401">
    <property type="entry name" value="Cyt_P450_E_grp-I"/>
</dbReference>
<evidence type="ECO:0000256" key="1">
    <source>
        <dbReference type="ARBA" id="ARBA00001971"/>
    </source>
</evidence>
<dbReference type="Gramene" id="Kaladp0053s0232.1.v1.1">
    <property type="protein sequence ID" value="Kaladp0053s0232.1.v1.1"/>
    <property type="gene ID" value="Kaladp0053s0232.v1.1"/>
</dbReference>
<name>A0A7N0U2R1_KALFE</name>
<evidence type="ECO:0000313" key="7">
    <source>
        <dbReference type="Proteomes" id="UP000594263"/>
    </source>
</evidence>
<protein>
    <recommendedName>
        <fullName evidence="8">Cytochrome P450</fullName>
    </recommendedName>
</protein>
<evidence type="ECO:0000256" key="4">
    <source>
        <dbReference type="ARBA" id="ARBA00023002"/>
    </source>
</evidence>
<reference evidence="6" key="1">
    <citation type="submission" date="2021-01" db="UniProtKB">
        <authorList>
            <consortium name="EnsemblPlants"/>
        </authorList>
    </citation>
    <scope>IDENTIFICATION</scope>
</reference>
<comment type="cofactor">
    <cofactor evidence="1">
        <name>heme</name>
        <dbReference type="ChEBI" id="CHEBI:30413"/>
    </cofactor>
</comment>
<evidence type="ECO:0000313" key="6">
    <source>
        <dbReference type="EnsemblPlants" id="Kaladp0053s0232.1.v1.1"/>
    </source>
</evidence>
<dbReference type="InterPro" id="IPR001128">
    <property type="entry name" value="Cyt_P450"/>
</dbReference>
<dbReference type="InterPro" id="IPR036396">
    <property type="entry name" value="Cyt_P450_sf"/>
</dbReference>
<evidence type="ECO:0000256" key="2">
    <source>
        <dbReference type="ARBA" id="ARBA00010617"/>
    </source>
</evidence>
<dbReference type="Proteomes" id="UP000594263">
    <property type="component" value="Unplaced"/>
</dbReference>
<dbReference type="GO" id="GO:0005506">
    <property type="term" value="F:iron ion binding"/>
    <property type="evidence" value="ECO:0007669"/>
    <property type="project" value="InterPro"/>
</dbReference>
<dbReference type="Pfam" id="PF00067">
    <property type="entry name" value="p450"/>
    <property type="match status" value="1"/>
</dbReference>
<dbReference type="EnsemblPlants" id="Kaladp0053s0232.1.v1.1">
    <property type="protein sequence ID" value="Kaladp0053s0232.1.v1.1"/>
    <property type="gene ID" value="Kaladp0053s0232.v1.1"/>
</dbReference>
<proteinExistence type="inferred from homology"/>
<dbReference type="Gene3D" id="1.10.630.10">
    <property type="entry name" value="Cytochrome P450"/>
    <property type="match status" value="1"/>
</dbReference>
<evidence type="ECO:0000256" key="3">
    <source>
        <dbReference type="ARBA" id="ARBA00022723"/>
    </source>
</evidence>
<organism evidence="6 7">
    <name type="scientific">Kalanchoe fedtschenkoi</name>
    <name type="common">Lavender scallops</name>
    <name type="synonym">South American air plant</name>
    <dbReference type="NCBI Taxonomy" id="63787"/>
    <lineage>
        <taxon>Eukaryota</taxon>
        <taxon>Viridiplantae</taxon>
        <taxon>Streptophyta</taxon>
        <taxon>Embryophyta</taxon>
        <taxon>Tracheophyta</taxon>
        <taxon>Spermatophyta</taxon>
        <taxon>Magnoliopsida</taxon>
        <taxon>eudicotyledons</taxon>
        <taxon>Gunneridae</taxon>
        <taxon>Pentapetalae</taxon>
        <taxon>Saxifragales</taxon>
        <taxon>Crassulaceae</taxon>
        <taxon>Kalanchoe</taxon>
    </lineage>
</organism>